<accession>A0A6V8N3M7</accession>
<sequence length="153" mass="17402">MRNTVSEHVLYSTEKARVTKTVEYEQNDGRHDLIIKKDASVVLFNREFVTIDRYKNNQGDIARTVYYENGCNDLITLLDFFERGLVKKGARDFLICGLHIRATIATQGSENLCLNVMVDAETPAQEPPVYFTPAEAANLQRCIYHVASFLARP</sequence>
<evidence type="ECO:0000313" key="2">
    <source>
        <dbReference type="EMBL" id="UPU36636.1"/>
    </source>
</evidence>
<evidence type="ECO:0000313" key="1">
    <source>
        <dbReference type="EMBL" id="GFO65899.1"/>
    </source>
</evidence>
<keyword evidence="4" id="KW-1185">Reference proteome</keyword>
<dbReference type="Proteomes" id="UP000831485">
    <property type="component" value="Chromosome"/>
</dbReference>
<proteinExistence type="predicted"/>
<dbReference type="AlphaFoldDB" id="A0A6V8N3M7"/>
<reference evidence="1" key="2">
    <citation type="journal article" date="2021" name="Int. J. Syst. Evol. Microbiol.">
        <title>Geomonas silvestris sp. nov., Geomonas paludis sp. nov. and Geomonas limicola sp. nov., isolated from terrestrial environments, and emended description of the genus Geomonas.</title>
        <authorList>
            <person name="Itoh H."/>
            <person name="Xu Z."/>
            <person name="Masuda Y."/>
            <person name="Ushijima N."/>
            <person name="Hayakawa C."/>
            <person name="Shiratori Y."/>
            <person name="Senoo K."/>
        </authorList>
    </citation>
    <scope>NUCLEOTIDE SEQUENCE</scope>
    <source>
        <strain evidence="1">Red736</strain>
    </source>
</reference>
<gene>
    <name evidence="1" type="ORF">GMPD_38180</name>
    <name evidence="2" type="ORF">M1B72_02715</name>
</gene>
<name>A0A6V8N3M7_9BACT</name>
<evidence type="ECO:0000313" key="4">
    <source>
        <dbReference type="Proteomes" id="UP000831485"/>
    </source>
</evidence>
<evidence type="ECO:0000313" key="3">
    <source>
        <dbReference type="Proteomes" id="UP000568888"/>
    </source>
</evidence>
<dbReference type="RefSeq" id="WP_183350382.1">
    <property type="nucleotide sequence ID" value="NZ_BLXY01000013.1"/>
</dbReference>
<reference evidence="3" key="1">
    <citation type="submission" date="2020-06" db="EMBL/GenBank/DDBJ databases">
        <title>Draft genomic sequecing of Geomonas sp. Red736.</title>
        <authorList>
            <person name="Itoh H."/>
            <person name="Xu Z.X."/>
            <person name="Ushijima N."/>
            <person name="Masuda Y."/>
            <person name="Shiratori Y."/>
            <person name="Senoo K."/>
        </authorList>
    </citation>
    <scope>NUCLEOTIDE SEQUENCE [LARGE SCALE GENOMIC DNA]</scope>
    <source>
        <strain evidence="3">Red736</strain>
    </source>
</reference>
<dbReference type="EMBL" id="CP096574">
    <property type="protein sequence ID" value="UPU36636.1"/>
    <property type="molecule type" value="Genomic_DNA"/>
</dbReference>
<protein>
    <submittedName>
        <fullName evidence="1">Uncharacterized protein</fullName>
    </submittedName>
</protein>
<dbReference type="EMBL" id="BLXY01000013">
    <property type="protein sequence ID" value="GFO65899.1"/>
    <property type="molecule type" value="Genomic_DNA"/>
</dbReference>
<dbReference type="Proteomes" id="UP000568888">
    <property type="component" value="Unassembled WGS sequence"/>
</dbReference>
<organism evidence="1 3">
    <name type="scientific">Geomonas paludis</name>
    <dbReference type="NCBI Taxonomy" id="2740185"/>
    <lineage>
        <taxon>Bacteria</taxon>
        <taxon>Pseudomonadati</taxon>
        <taxon>Thermodesulfobacteriota</taxon>
        <taxon>Desulfuromonadia</taxon>
        <taxon>Geobacterales</taxon>
        <taxon>Geobacteraceae</taxon>
        <taxon>Geomonas</taxon>
    </lineage>
</organism>
<reference evidence="2" key="3">
    <citation type="submission" date="2022-04" db="EMBL/GenBank/DDBJ databases">
        <authorList>
            <person name="Liu G."/>
        </authorList>
    </citation>
    <scope>NUCLEOTIDE SEQUENCE</scope>
    <source>
        <strain evidence="2">RG22</strain>
    </source>
</reference>